<dbReference type="Gene3D" id="1.10.357.10">
    <property type="entry name" value="Tetracycline Repressor, domain 2"/>
    <property type="match status" value="1"/>
</dbReference>
<dbReference type="Proteomes" id="UP000269774">
    <property type="component" value="Unassembled WGS sequence"/>
</dbReference>
<dbReference type="OrthoDB" id="116240at2"/>
<name>A0A3M2HIG2_9GAMM</name>
<dbReference type="PRINTS" id="PR00455">
    <property type="entry name" value="HTHTETR"/>
</dbReference>
<keyword evidence="7" id="KW-1185">Reference proteome</keyword>
<evidence type="ECO:0000313" key="6">
    <source>
        <dbReference type="EMBL" id="RMH88185.1"/>
    </source>
</evidence>
<dbReference type="SUPFAM" id="SSF46689">
    <property type="entry name" value="Homeodomain-like"/>
    <property type="match status" value="1"/>
</dbReference>
<dbReference type="AlphaFoldDB" id="A0A3M2HIG2"/>
<dbReference type="SUPFAM" id="SSF48498">
    <property type="entry name" value="Tetracyclin repressor-like, C-terminal domain"/>
    <property type="match status" value="1"/>
</dbReference>
<accession>A0A3M2HIG2</accession>
<dbReference type="InterPro" id="IPR001647">
    <property type="entry name" value="HTH_TetR"/>
</dbReference>
<keyword evidence="1" id="KW-0805">Transcription regulation</keyword>
<evidence type="ECO:0000256" key="4">
    <source>
        <dbReference type="PROSITE-ProRule" id="PRU00335"/>
    </source>
</evidence>
<dbReference type="EMBL" id="RFFM01000006">
    <property type="protein sequence ID" value="RMH88185.1"/>
    <property type="molecule type" value="Genomic_DNA"/>
</dbReference>
<gene>
    <name evidence="6" type="ORF">EA797_18370</name>
</gene>
<feature type="domain" description="HTH tetR-type" evidence="5">
    <location>
        <begin position="1"/>
        <end position="61"/>
    </location>
</feature>
<dbReference type="PROSITE" id="PS50977">
    <property type="entry name" value="HTH_TETR_2"/>
    <property type="match status" value="1"/>
</dbReference>
<organism evidence="6 7">
    <name type="scientific">Stutzerimonas zhaodongensis</name>
    <dbReference type="NCBI Taxonomy" id="1176257"/>
    <lineage>
        <taxon>Bacteria</taxon>
        <taxon>Pseudomonadati</taxon>
        <taxon>Pseudomonadota</taxon>
        <taxon>Gammaproteobacteria</taxon>
        <taxon>Pseudomonadales</taxon>
        <taxon>Pseudomonadaceae</taxon>
        <taxon>Stutzerimonas</taxon>
    </lineage>
</organism>
<feature type="DNA-binding region" description="H-T-H motif" evidence="4">
    <location>
        <begin position="24"/>
        <end position="43"/>
    </location>
</feature>
<evidence type="ECO:0000256" key="1">
    <source>
        <dbReference type="ARBA" id="ARBA00023015"/>
    </source>
</evidence>
<sequence>MDKRNEMIAGAVRIFEAEGFRGVGIDRVIAPSGASTRTLYKHFGSRDGLVIAVLEARHRAFMDLLEGDDEGADPVGLMFDTLAAWMQTHGSRGCMLLRARSEYASACEPIVSLVHQQKDEFRAEVARRVRIALGQDDALLATQVWLLFEGATAAASVADASVIDDAKGAALALLAHASERLS</sequence>
<reference evidence="6 7" key="1">
    <citation type="submission" date="2018-10" db="EMBL/GenBank/DDBJ databases">
        <title>Pseudomonas zhaodongensis NEAU-ST5-21(T) genome.</title>
        <authorList>
            <person name="Peng J."/>
            <person name="Liu Z.-P."/>
        </authorList>
    </citation>
    <scope>NUCLEOTIDE SEQUENCE [LARGE SCALE GENOMIC DNA]</scope>
    <source>
        <strain evidence="6 7">NEAU-ST5-21</strain>
    </source>
</reference>
<comment type="caution">
    <text evidence="6">The sequence shown here is derived from an EMBL/GenBank/DDBJ whole genome shotgun (WGS) entry which is preliminary data.</text>
</comment>
<evidence type="ECO:0000259" key="5">
    <source>
        <dbReference type="PROSITE" id="PS50977"/>
    </source>
</evidence>
<dbReference type="GO" id="GO:0003677">
    <property type="term" value="F:DNA binding"/>
    <property type="evidence" value="ECO:0007669"/>
    <property type="project" value="UniProtKB-UniRule"/>
</dbReference>
<dbReference type="PANTHER" id="PTHR47506">
    <property type="entry name" value="TRANSCRIPTIONAL REGULATORY PROTEIN"/>
    <property type="match status" value="1"/>
</dbReference>
<evidence type="ECO:0000313" key="7">
    <source>
        <dbReference type="Proteomes" id="UP000269774"/>
    </source>
</evidence>
<dbReference type="PANTHER" id="PTHR47506:SF1">
    <property type="entry name" value="HTH-TYPE TRANSCRIPTIONAL REGULATOR YJDC"/>
    <property type="match status" value="1"/>
</dbReference>
<evidence type="ECO:0000256" key="3">
    <source>
        <dbReference type="ARBA" id="ARBA00023163"/>
    </source>
</evidence>
<evidence type="ECO:0000256" key="2">
    <source>
        <dbReference type="ARBA" id="ARBA00023125"/>
    </source>
</evidence>
<protein>
    <submittedName>
        <fullName evidence="6">TetR/AcrR family transcriptional regulator</fullName>
    </submittedName>
</protein>
<dbReference type="RefSeq" id="WP_122167857.1">
    <property type="nucleotide sequence ID" value="NZ_JAMOIB010000016.1"/>
</dbReference>
<dbReference type="InterPro" id="IPR036271">
    <property type="entry name" value="Tet_transcr_reg_TetR-rel_C_sf"/>
</dbReference>
<keyword evidence="2 4" id="KW-0238">DNA-binding</keyword>
<proteinExistence type="predicted"/>
<dbReference type="Pfam" id="PF00440">
    <property type="entry name" value="TetR_N"/>
    <property type="match status" value="1"/>
</dbReference>
<dbReference type="InterPro" id="IPR009057">
    <property type="entry name" value="Homeodomain-like_sf"/>
</dbReference>
<keyword evidence="3" id="KW-0804">Transcription</keyword>